<dbReference type="AlphaFoldDB" id="A0AAD9MWI3"/>
<evidence type="ECO:0008006" key="4">
    <source>
        <dbReference type="Google" id="ProtNLM"/>
    </source>
</evidence>
<gene>
    <name evidence="2" type="ORF">LSH36_518g00013</name>
</gene>
<feature type="transmembrane region" description="Helical" evidence="1">
    <location>
        <begin position="37"/>
        <end position="57"/>
    </location>
</feature>
<evidence type="ECO:0000313" key="2">
    <source>
        <dbReference type="EMBL" id="KAK2148060.1"/>
    </source>
</evidence>
<keyword evidence="1" id="KW-0472">Membrane</keyword>
<dbReference type="Proteomes" id="UP001208570">
    <property type="component" value="Unassembled WGS sequence"/>
</dbReference>
<reference evidence="2" key="1">
    <citation type="journal article" date="2023" name="Mol. Biol. Evol.">
        <title>Third-Generation Sequencing Reveals the Adaptive Role of the Epigenome in Three Deep-Sea Polychaetes.</title>
        <authorList>
            <person name="Perez M."/>
            <person name="Aroh O."/>
            <person name="Sun Y."/>
            <person name="Lan Y."/>
            <person name="Juniper S.K."/>
            <person name="Young C.R."/>
            <person name="Angers B."/>
            <person name="Qian P.Y."/>
        </authorList>
    </citation>
    <scope>NUCLEOTIDE SEQUENCE</scope>
    <source>
        <strain evidence="2">P08H-3</strain>
    </source>
</reference>
<keyword evidence="1" id="KW-1133">Transmembrane helix</keyword>
<evidence type="ECO:0000313" key="3">
    <source>
        <dbReference type="Proteomes" id="UP001208570"/>
    </source>
</evidence>
<comment type="caution">
    <text evidence="2">The sequence shown here is derived from an EMBL/GenBank/DDBJ whole genome shotgun (WGS) entry which is preliminary data.</text>
</comment>
<proteinExistence type="predicted"/>
<accession>A0AAD9MWI3</accession>
<sequence length="239" mass="27171">MGHSAVLARSPVLTSFLFRFSALWLLELALRMDVCRLSALLVILYGTMCAVTSAMSIPASQLKESGVELDSSENTALDEGRRASWLETRDLENDFKDLVFLTLQELAQEGRIDPRVVVDDSSLDTKEKRGRWQGFCFRRTKSGRFLPYICWKGGWIFLFGGDSFLYTIALSRTMRCIFTTHRMHAFGPKSHNTAAATLRHKLYYLLHFILTVNRLVSADYQAVKTQSRHGPPRDRIANS</sequence>
<dbReference type="EMBL" id="JAODUP010000518">
    <property type="protein sequence ID" value="KAK2148060.1"/>
    <property type="molecule type" value="Genomic_DNA"/>
</dbReference>
<keyword evidence="3" id="KW-1185">Reference proteome</keyword>
<organism evidence="2 3">
    <name type="scientific">Paralvinella palmiformis</name>
    <dbReference type="NCBI Taxonomy" id="53620"/>
    <lineage>
        <taxon>Eukaryota</taxon>
        <taxon>Metazoa</taxon>
        <taxon>Spiralia</taxon>
        <taxon>Lophotrochozoa</taxon>
        <taxon>Annelida</taxon>
        <taxon>Polychaeta</taxon>
        <taxon>Sedentaria</taxon>
        <taxon>Canalipalpata</taxon>
        <taxon>Terebellida</taxon>
        <taxon>Terebelliformia</taxon>
        <taxon>Alvinellidae</taxon>
        <taxon>Paralvinella</taxon>
    </lineage>
</organism>
<evidence type="ECO:0000256" key="1">
    <source>
        <dbReference type="SAM" id="Phobius"/>
    </source>
</evidence>
<protein>
    <recommendedName>
        <fullName evidence="4">Transmembrane protein</fullName>
    </recommendedName>
</protein>
<keyword evidence="1" id="KW-0812">Transmembrane</keyword>
<name>A0AAD9MWI3_9ANNE</name>